<dbReference type="Pfam" id="PF02321">
    <property type="entry name" value="OEP"/>
    <property type="match status" value="1"/>
</dbReference>
<reference evidence="8 9" key="1">
    <citation type="journal article" date="2011" name="Int. J. Syst. Evol. Microbiol.">
        <title>Zhongshania antarctica gen. nov., sp. nov. and Zhongshania guokunii sp. nov., gammaproteobacteria respectively isolated from coastal attached (fast) ice and surface seawater of the Antarctic.</title>
        <authorList>
            <person name="Li H.J."/>
            <person name="Zhang X.Y."/>
            <person name="Chen C.X."/>
            <person name="Zhang Y.J."/>
            <person name="Gao Z.M."/>
            <person name="Yu Y."/>
            <person name="Chen X.L."/>
            <person name="Chen B."/>
            <person name="Zhang Y.Z."/>
        </authorList>
    </citation>
    <scope>NUCLEOTIDE SEQUENCE [LARGE SCALE GENOMIC DNA]</scope>
    <source>
        <strain evidence="8 9">R06B22</strain>
    </source>
</reference>
<evidence type="ECO:0000256" key="5">
    <source>
        <dbReference type="ARBA" id="ARBA00022692"/>
    </source>
</evidence>
<dbReference type="SUPFAM" id="SSF56954">
    <property type="entry name" value="Outer membrane efflux proteins (OEP)"/>
    <property type="match status" value="1"/>
</dbReference>
<keyword evidence="3" id="KW-0813">Transport</keyword>
<dbReference type="EMBL" id="JBFRYB010000001">
    <property type="protein sequence ID" value="MEX1666542.1"/>
    <property type="molecule type" value="Genomic_DNA"/>
</dbReference>
<dbReference type="InterPro" id="IPR003423">
    <property type="entry name" value="OMP_efflux"/>
</dbReference>
<accession>A0ABV3TY91</accession>
<evidence type="ECO:0000256" key="1">
    <source>
        <dbReference type="ARBA" id="ARBA00004442"/>
    </source>
</evidence>
<evidence type="ECO:0000256" key="7">
    <source>
        <dbReference type="ARBA" id="ARBA00023237"/>
    </source>
</evidence>
<proteinExistence type="inferred from homology"/>
<comment type="similarity">
    <text evidence="2">Belongs to the outer membrane factor (OMF) (TC 1.B.17) family.</text>
</comment>
<protein>
    <submittedName>
        <fullName evidence="8">TolC family protein</fullName>
    </submittedName>
</protein>
<keyword evidence="9" id="KW-1185">Reference proteome</keyword>
<keyword evidence="7" id="KW-0998">Cell outer membrane</keyword>
<evidence type="ECO:0000256" key="2">
    <source>
        <dbReference type="ARBA" id="ARBA00007613"/>
    </source>
</evidence>
<organism evidence="8 9">
    <name type="scientific">Zhongshania arctica</name>
    <dbReference type="NCBI Taxonomy" id="3238302"/>
    <lineage>
        <taxon>Bacteria</taxon>
        <taxon>Pseudomonadati</taxon>
        <taxon>Pseudomonadota</taxon>
        <taxon>Gammaproteobacteria</taxon>
        <taxon>Cellvibrionales</taxon>
        <taxon>Spongiibacteraceae</taxon>
        <taxon>Zhongshania</taxon>
    </lineage>
</organism>
<evidence type="ECO:0000256" key="3">
    <source>
        <dbReference type="ARBA" id="ARBA00022448"/>
    </source>
</evidence>
<evidence type="ECO:0000256" key="4">
    <source>
        <dbReference type="ARBA" id="ARBA00022452"/>
    </source>
</evidence>
<evidence type="ECO:0000313" key="8">
    <source>
        <dbReference type="EMBL" id="MEX1666542.1"/>
    </source>
</evidence>
<evidence type="ECO:0000313" key="9">
    <source>
        <dbReference type="Proteomes" id="UP001557484"/>
    </source>
</evidence>
<evidence type="ECO:0000256" key="6">
    <source>
        <dbReference type="ARBA" id="ARBA00023136"/>
    </source>
</evidence>
<dbReference type="PANTHER" id="PTHR30026:SF21">
    <property type="entry name" value="SLR1270 PROTEIN"/>
    <property type="match status" value="1"/>
</dbReference>
<comment type="caution">
    <text evidence="8">The sequence shown here is derived from an EMBL/GenBank/DDBJ whole genome shotgun (WGS) entry which is preliminary data.</text>
</comment>
<sequence length="479" mass="54023">MENNSNGFISVVATIFLLVFSLIPSTYAAQTLTLNDVLLSANSYYPDILAAQQELQQARADRLYAQGAFDIELQQNTRARTSGYYDGLSVAQKVIKPLRYSNAKLFAEYRISDGQFPIYEDEFVTLDRGEFSMGVSLSLLRDGDIDKNRLALINSDLNVDMEELRQETTINNIGVQAAIAYLNWVNAHKQLEVYQSLLKTAKYRHNAIQKRVILGSSAEIELLDNEQNILKRHSQVLNAENELELTSIGLSMYWRDQQGHPKKPSAEIQPPKLNDLAADIRIDMNTLITDALLQHPEIQQIENALKQTENTNRFHRNQLLPNLDIYAKVGQDIGAGSETRDDLDSFIGLQFSMPLERRAARGKLDKSTAKIKQLNYLKQGLVESLSGSLHQAHAKYINKRSQAEVSLRRAEITKQLEQQEEKRAEQGASNIFLLNVRQENSAEAQVEAITDQLKSILAGIELLGRAYKVNELYSGELAR</sequence>
<dbReference type="Gene3D" id="1.20.1600.10">
    <property type="entry name" value="Outer membrane efflux proteins (OEP)"/>
    <property type="match status" value="1"/>
</dbReference>
<dbReference type="PANTHER" id="PTHR30026">
    <property type="entry name" value="OUTER MEMBRANE PROTEIN TOLC"/>
    <property type="match status" value="1"/>
</dbReference>
<dbReference type="InterPro" id="IPR051906">
    <property type="entry name" value="TolC-like"/>
</dbReference>
<comment type="subcellular location">
    <subcellularLocation>
        <location evidence="1">Cell outer membrane</location>
    </subcellularLocation>
</comment>
<keyword evidence="6" id="KW-0472">Membrane</keyword>
<keyword evidence="5" id="KW-0812">Transmembrane</keyword>
<keyword evidence="4" id="KW-1134">Transmembrane beta strand</keyword>
<gene>
    <name evidence="8" type="ORF">AB4875_13695</name>
</gene>
<name>A0ABV3TY91_9GAMM</name>
<dbReference type="Proteomes" id="UP001557484">
    <property type="component" value="Unassembled WGS sequence"/>
</dbReference>
<dbReference type="RefSeq" id="WP_368376617.1">
    <property type="nucleotide sequence ID" value="NZ_JBFRYB010000001.1"/>
</dbReference>